<evidence type="ECO:0000313" key="8">
    <source>
        <dbReference type="Proteomes" id="UP000219327"/>
    </source>
</evidence>
<dbReference type="GO" id="GO:0004499">
    <property type="term" value="F:N,N-dimethylaniline monooxygenase activity"/>
    <property type="evidence" value="ECO:0007669"/>
    <property type="project" value="InterPro"/>
</dbReference>
<dbReference type="GO" id="GO:0050661">
    <property type="term" value="F:NADP binding"/>
    <property type="evidence" value="ECO:0007669"/>
    <property type="project" value="InterPro"/>
</dbReference>
<protein>
    <submittedName>
        <fullName evidence="7">FAD-containing monooxygenase EthA</fullName>
    </submittedName>
</protein>
<keyword evidence="5" id="KW-0560">Oxidoreductase</keyword>
<dbReference type="EMBL" id="NTKD01000057">
    <property type="protein sequence ID" value="PDH36885.1"/>
    <property type="molecule type" value="Genomic_DNA"/>
</dbReference>
<comment type="cofactor">
    <cofactor evidence="1">
        <name>FAD</name>
        <dbReference type="ChEBI" id="CHEBI:57692"/>
    </cofactor>
</comment>
<accession>A0A2A5WK29</accession>
<keyword evidence="3" id="KW-0285">Flavoprotein</keyword>
<dbReference type="PANTHER" id="PTHR43872:SF1">
    <property type="entry name" value="MONOOXYGENASE, PUTATIVE (AFU_ORTHOLOGUE AFUA_8G02570)-RELATED"/>
    <property type="match status" value="1"/>
</dbReference>
<name>A0A2A5WK29_9GAMM</name>
<dbReference type="Proteomes" id="UP000219327">
    <property type="component" value="Unassembled WGS sequence"/>
</dbReference>
<evidence type="ECO:0000256" key="4">
    <source>
        <dbReference type="ARBA" id="ARBA00022827"/>
    </source>
</evidence>
<sequence>MIESRDEIGGTWDLFRYPGIRSDSDMFTMGFSFRPWTEPRAISSGESIRQYVNDAADEFDLRRHIRFGWTVTAADWDSAPGHWNVTLVGHTGGIHAGETLTVTARFLFMCSGYYRYSQGYLPSFPGIDDYEGVLVHPQRWDAAIDYSGKRVVVIGSGATAMTLVPAMAESAAKVTMLQRSPTYVTSMPSIDQGAVNLRRRFGDRWGFHLSRWRKIIEAMVFFNLCRRQPARVRRMLLGGVRAQLGPDYDIATHFTPDYNPWEQRLCLVPDGDLFAAIRSGRVKVVTDQIEHFDAQGVLLKSGERLDADIVVTATGLVLQLFGGAEISVDGVSVDWGSRYMYRGMMFNGVPNFANAIGYTNASWTLKCDLTCEYVTRVLNRMERDGAAWACPDDPSTEIEPEPMLDFSSGYVRRSIDHLPKQGTRTPWKLYQNYLRDLLALRYGRLRDGVLRFGSGALRTEKPGAITGALQDDTSHCRSVADIAGG</sequence>
<evidence type="ECO:0000313" key="7">
    <source>
        <dbReference type="EMBL" id="PDH36885.1"/>
    </source>
</evidence>
<dbReference type="PANTHER" id="PTHR43872">
    <property type="entry name" value="MONOOXYGENASE, PUTATIVE (AFU_ORTHOLOGUE AFUA_8G02570)-RELATED"/>
    <property type="match status" value="1"/>
</dbReference>
<dbReference type="GO" id="GO:0050660">
    <property type="term" value="F:flavin adenine dinucleotide binding"/>
    <property type="evidence" value="ECO:0007669"/>
    <property type="project" value="InterPro"/>
</dbReference>
<dbReference type="SUPFAM" id="SSF51905">
    <property type="entry name" value="FAD/NAD(P)-binding domain"/>
    <property type="match status" value="1"/>
</dbReference>
<evidence type="ECO:0000256" key="2">
    <source>
        <dbReference type="ARBA" id="ARBA00010139"/>
    </source>
</evidence>
<comment type="similarity">
    <text evidence="2">Belongs to the FAD-binding monooxygenase family.</text>
</comment>
<evidence type="ECO:0000256" key="1">
    <source>
        <dbReference type="ARBA" id="ARBA00001974"/>
    </source>
</evidence>
<comment type="caution">
    <text evidence="7">The sequence shown here is derived from an EMBL/GenBank/DDBJ whole genome shotgun (WGS) entry which is preliminary data.</text>
</comment>
<reference evidence="7 8" key="1">
    <citation type="submission" date="2017-08" db="EMBL/GenBank/DDBJ databases">
        <title>Fine stratification of microbial communities through a metagenomic profile of the photic zone.</title>
        <authorList>
            <person name="Haro-Moreno J.M."/>
            <person name="Lopez-Perez M."/>
            <person name="De La Torre J."/>
            <person name="Picazo A."/>
            <person name="Camacho A."/>
            <person name="Rodriguez-Valera F."/>
        </authorList>
    </citation>
    <scope>NUCLEOTIDE SEQUENCE [LARGE SCALE GENOMIC DNA]</scope>
    <source>
        <strain evidence="7">MED-G24</strain>
    </source>
</reference>
<organism evidence="7 8">
    <name type="scientific">OM182 bacterium MED-G24</name>
    <dbReference type="NCBI Taxonomy" id="1986255"/>
    <lineage>
        <taxon>Bacteria</taxon>
        <taxon>Pseudomonadati</taxon>
        <taxon>Pseudomonadota</taxon>
        <taxon>Gammaproteobacteria</taxon>
        <taxon>OMG group</taxon>
        <taxon>OM182 clade</taxon>
    </lineage>
</organism>
<evidence type="ECO:0000256" key="6">
    <source>
        <dbReference type="ARBA" id="ARBA00023033"/>
    </source>
</evidence>
<proteinExistence type="inferred from homology"/>
<dbReference type="InterPro" id="IPR020946">
    <property type="entry name" value="Flavin_mOase-like"/>
</dbReference>
<gene>
    <name evidence="7" type="ORF">CNE99_08890</name>
</gene>
<keyword evidence="4" id="KW-0274">FAD</keyword>
<dbReference type="AlphaFoldDB" id="A0A2A5WK29"/>
<dbReference type="Gene3D" id="3.50.50.60">
    <property type="entry name" value="FAD/NAD(P)-binding domain"/>
    <property type="match status" value="2"/>
</dbReference>
<dbReference type="InterPro" id="IPR036188">
    <property type="entry name" value="FAD/NAD-bd_sf"/>
</dbReference>
<dbReference type="Pfam" id="PF00743">
    <property type="entry name" value="FMO-like"/>
    <property type="match status" value="1"/>
</dbReference>
<evidence type="ECO:0000256" key="5">
    <source>
        <dbReference type="ARBA" id="ARBA00023002"/>
    </source>
</evidence>
<dbReference type="InterPro" id="IPR051820">
    <property type="entry name" value="FAD-binding_MO"/>
</dbReference>
<keyword evidence="6 7" id="KW-0503">Monooxygenase</keyword>
<evidence type="ECO:0000256" key="3">
    <source>
        <dbReference type="ARBA" id="ARBA00022630"/>
    </source>
</evidence>